<gene>
    <name evidence="2" type="ORF">RFH51_09105</name>
</gene>
<comment type="caution">
    <text evidence="2">The sequence shown here is derived from an EMBL/GenBank/DDBJ whole genome shotgun (WGS) entry which is preliminary data.</text>
</comment>
<evidence type="ECO:0000259" key="1">
    <source>
        <dbReference type="Pfam" id="PF12146"/>
    </source>
</evidence>
<proteinExistence type="predicted"/>
<dbReference type="GO" id="GO:0016787">
    <property type="term" value="F:hydrolase activity"/>
    <property type="evidence" value="ECO:0007669"/>
    <property type="project" value="UniProtKB-KW"/>
</dbReference>
<evidence type="ECO:0000313" key="3">
    <source>
        <dbReference type="Proteomes" id="UP001243195"/>
    </source>
</evidence>
<protein>
    <submittedName>
        <fullName evidence="2">Alpha/beta fold hydrolase</fullName>
    </submittedName>
</protein>
<feature type="domain" description="Serine aminopeptidase S33" evidence="1">
    <location>
        <begin position="20"/>
        <end position="123"/>
    </location>
</feature>
<organism evidence="2 3">
    <name type="scientific">Acinetobacter gerneri</name>
    <dbReference type="NCBI Taxonomy" id="202952"/>
    <lineage>
        <taxon>Bacteria</taxon>
        <taxon>Pseudomonadati</taxon>
        <taxon>Pseudomonadota</taxon>
        <taxon>Gammaproteobacteria</taxon>
        <taxon>Moraxellales</taxon>
        <taxon>Moraxellaceae</taxon>
        <taxon>Acinetobacter</taxon>
    </lineage>
</organism>
<dbReference type="SUPFAM" id="SSF53474">
    <property type="entry name" value="alpha/beta-Hydrolases"/>
    <property type="match status" value="1"/>
</dbReference>
<dbReference type="EMBL" id="JAVIDA010000010">
    <property type="protein sequence ID" value="MDQ9071614.1"/>
    <property type="molecule type" value="Genomic_DNA"/>
</dbReference>
<name>A0AAW8JN77_9GAMM</name>
<accession>A0AAW8JN77</accession>
<keyword evidence="2" id="KW-0378">Hydrolase</keyword>
<dbReference type="Pfam" id="PF12146">
    <property type="entry name" value="Hydrolase_4"/>
    <property type="match status" value="1"/>
</dbReference>
<dbReference type="InterPro" id="IPR029058">
    <property type="entry name" value="AB_hydrolase_fold"/>
</dbReference>
<dbReference type="Proteomes" id="UP001243195">
    <property type="component" value="Unassembled WGS sequence"/>
</dbReference>
<dbReference type="RefSeq" id="WP_308955952.1">
    <property type="nucleotide sequence ID" value="NZ_JAVICY010000008.1"/>
</dbReference>
<dbReference type="InterPro" id="IPR022742">
    <property type="entry name" value="Hydrolase_4"/>
</dbReference>
<dbReference type="AlphaFoldDB" id="A0AAW8JN77"/>
<reference evidence="2" key="1">
    <citation type="submission" date="2023-08" db="EMBL/GenBank/DDBJ databases">
        <title>Emergence of clinically-relevant ST2 carbapenem-resistant Acinetobacter baumannii strains in hospital sewages in Zhejiang, East of China.</title>
        <authorList>
            <person name="Kaichao C."/>
            <person name="Zhang R."/>
        </authorList>
    </citation>
    <scope>NUCLEOTIDE SEQUENCE</scope>
    <source>
        <strain evidence="2">M-SY-60</strain>
    </source>
</reference>
<dbReference type="Gene3D" id="3.40.50.1820">
    <property type="entry name" value="alpha/beta hydrolase"/>
    <property type="match status" value="1"/>
</dbReference>
<evidence type="ECO:0000313" key="2">
    <source>
        <dbReference type="EMBL" id="MDQ9071614.1"/>
    </source>
</evidence>
<sequence>MINFQNKTSILVDIFYDSSNKNTVILLPALGVALSKYQKLIEILCENKINIICADYPGCGRNTPSVSKTFDYGYLDLINAFIPSLHQIAIEKNMPNLTIFGHSLGGHLATLYAQQKVIKVIGIATGNIELKYWNALGKINILKVATIINLMILKDGYFAGYKIGFGYKEAKTLMRDWSKTIFTGNYKHILKIDSISSNKALFISLEKDDFAPLSSTLGLSQYFKDPQILALDLSTQIEGNQHSAWIKKPNEIVDKITHWLDDQK</sequence>